<keyword evidence="1" id="KW-1133">Transmembrane helix</keyword>
<keyword evidence="3" id="KW-1185">Reference proteome</keyword>
<reference evidence="2 3" key="1">
    <citation type="submission" date="2024-05" db="EMBL/GenBank/DDBJ databases">
        <title>Roseateles sp. DJS-2-20 16S ribosomal RNA gene Genome sequencing and assembly.</title>
        <authorList>
            <person name="Woo H."/>
        </authorList>
    </citation>
    <scope>NUCLEOTIDE SEQUENCE [LARGE SCALE GENOMIC DNA]</scope>
    <source>
        <strain evidence="2 3">DJS-2-20</strain>
    </source>
</reference>
<dbReference type="InterPro" id="IPR012902">
    <property type="entry name" value="N_methyl_site"/>
</dbReference>
<comment type="caution">
    <text evidence="2">The sequence shown here is derived from an EMBL/GenBank/DDBJ whole genome shotgun (WGS) entry which is preliminary data.</text>
</comment>
<dbReference type="Pfam" id="PF07963">
    <property type="entry name" value="N_methyl"/>
    <property type="match status" value="1"/>
</dbReference>
<evidence type="ECO:0000256" key="1">
    <source>
        <dbReference type="SAM" id="Phobius"/>
    </source>
</evidence>
<evidence type="ECO:0000313" key="3">
    <source>
        <dbReference type="Proteomes" id="UP001495147"/>
    </source>
</evidence>
<sequence>MNRSYARSHGFSLPELMVSLVIGLVLVLAITVIVARQEDIRRSVTSGNDLSSNSAYSAFVLDRELRHAGSGLVGSVNWGCPVAVSRNNAQLLPAVAPFPAPFAAIPATVPLAPVVVHAGAGANGSDVLAIMSGNSGLSESGLPIAPKSAAAGRVQLNNTIGMRGGDLVLVTQAGACMLQQVSNGFAGGATPTLTFGGTYAANTIGSVTLTDFASSSSNGSAYVSVLGNVVGNRPRFQLLGIDSNNTLVTYDLLNLAGTTPQPLVEGVVELKVLYGVDGTGARTAVTTWVAPSAAGYTAADLSNGTSVAQTTLGNILAVRVGLVIRSDQAAKEAVTADTITLFSDLGGALTHTYNVPDGTQQQRYRAVEFTIPLRNVRF</sequence>
<dbReference type="Proteomes" id="UP001495147">
    <property type="component" value="Unassembled WGS sequence"/>
</dbReference>
<gene>
    <name evidence="2" type="ORF">ABDJ85_14230</name>
</gene>
<dbReference type="RefSeq" id="WP_347705452.1">
    <property type="nucleotide sequence ID" value="NZ_JBDPZD010000004.1"/>
</dbReference>
<feature type="transmembrane region" description="Helical" evidence="1">
    <location>
        <begin position="16"/>
        <end position="35"/>
    </location>
</feature>
<dbReference type="PROSITE" id="PS00409">
    <property type="entry name" value="PROKAR_NTER_METHYL"/>
    <property type="match status" value="1"/>
</dbReference>
<evidence type="ECO:0000313" key="2">
    <source>
        <dbReference type="EMBL" id="MEO3692631.1"/>
    </source>
</evidence>
<proteinExistence type="predicted"/>
<keyword evidence="1" id="KW-0472">Membrane</keyword>
<accession>A0ABV0G4H3</accession>
<dbReference type="Pfam" id="PF16074">
    <property type="entry name" value="PilW"/>
    <property type="match status" value="1"/>
</dbReference>
<dbReference type="EMBL" id="JBDPZD010000004">
    <property type="protein sequence ID" value="MEO3692631.1"/>
    <property type="molecule type" value="Genomic_DNA"/>
</dbReference>
<protein>
    <submittedName>
        <fullName evidence="2">PilW family protein</fullName>
    </submittedName>
</protein>
<dbReference type="NCBIfam" id="TIGR02532">
    <property type="entry name" value="IV_pilin_GFxxxE"/>
    <property type="match status" value="1"/>
</dbReference>
<dbReference type="InterPro" id="IPR032092">
    <property type="entry name" value="PilW"/>
</dbReference>
<keyword evidence="1" id="KW-0812">Transmembrane</keyword>
<name>A0ABV0G4H3_9BURK</name>
<organism evidence="2 3">
    <name type="scientific">Roseateles paludis</name>
    <dbReference type="NCBI Taxonomy" id="3145238"/>
    <lineage>
        <taxon>Bacteria</taxon>
        <taxon>Pseudomonadati</taxon>
        <taxon>Pseudomonadota</taxon>
        <taxon>Betaproteobacteria</taxon>
        <taxon>Burkholderiales</taxon>
        <taxon>Sphaerotilaceae</taxon>
        <taxon>Roseateles</taxon>
    </lineage>
</organism>